<evidence type="ECO:0000259" key="11">
    <source>
        <dbReference type="Pfam" id="PF00675"/>
    </source>
</evidence>
<evidence type="ECO:0000256" key="3">
    <source>
        <dbReference type="ARBA" id="ARBA00022670"/>
    </source>
</evidence>
<keyword evidence="5" id="KW-0378">Hydrolase</keyword>
<feature type="chain" id="PRO_5037893040" evidence="10">
    <location>
        <begin position="22"/>
        <end position="954"/>
    </location>
</feature>
<dbReference type="PROSITE" id="PS51257">
    <property type="entry name" value="PROKAR_LIPOPROTEIN"/>
    <property type="match status" value="1"/>
</dbReference>
<dbReference type="PANTHER" id="PTHR43690:SF17">
    <property type="entry name" value="PROTEIN YHJJ"/>
    <property type="match status" value="1"/>
</dbReference>
<keyword evidence="4" id="KW-0479">Metal-binding</keyword>
<keyword evidence="6" id="KW-0862">Zinc</keyword>
<gene>
    <name evidence="13" type="ORF">GCM10011617_08250</name>
</gene>
<dbReference type="Pfam" id="PF00675">
    <property type="entry name" value="Peptidase_M16"/>
    <property type="match status" value="1"/>
</dbReference>
<dbReference type="GO" id="GO:0006508">
    <property type="term" value="P:proteolysis"/>
    <property type="evidence" value="ECO:0007669"/>
    <property type="project" value="UniProtKB-KW"/>
</dbReference>
<keyword evidence="10" id="KW-0732">Signal</keyword>
<dbReference type="Proteomes" id="UP000634139">
    <property type="component" value="Unassembled WGS sequence"/>
</dbReference>
<keyword evidence="3" id="KW-0645">Protease</keyword>
<evidence type="ECO:0000256" key="5">
    <source>
        <dbReference type="ARBA" id="ARBA00022801"/>
    </source>
</evidence>
<comment type="cofactor">
    <cofactor evidence="1">
        <name>Zn(2+)</name>
        <dbReference type="ChEBI" id="CHEBI:29105"/>
    </cofactor>
</comment>
<evidence type="ECO:0000256" key="10">
    <source>
        <dbReference type="SAM" id="SignalP"/>
    </source>
</evidence>
<dbReference type="RefSeq" id="WP_189539169.1">
    <property type="nucleotide sequence ID" value="NZ_BMZD01000002.1"/>
</dbReference>
<feature type="domain" description="Peptidase M16 N-terminal" evidence="11">
    <location>
        <begin position="68"/>
        <end position="190"/>
    </location>
</feature>
<dbReference type="InterPro" id="IPR011765">
    <property type="entry name" value="Pept_M16_N"/>
</dbReference>
<organism evidence="13 14">
    <name type="scientific">Novosphingobium arvoryzae</name>
    <dbReference type="NCBI Taxonomy" id="1256514"/>
    <lineage>
        <taxon>Bacteria</taxon>
        <taxon>Pseudomonadati</taxon>
        <taxon>Pseudomonadota</taxon>
        <taxon>Alphaproteobacteria</taxon>
        <taxon>Sphingomonadales</taxon>
        <taxon>Sphingomonadaceae</taxon>
        <taxon>Novosphingobium</taxon>
    </lineage>
</organism>
<evidence type="ECO:0000313" key="14">
    <source>
        <dbReference type="Proteomes" id="UP000634139"/>
    </source>
</evidence>
<evidence type="ECO:0000256" key="8">
    <source>
        <dbReference type="RuleBase" id="RU004447"/>
    </source>
</evidence>
<feature type="signal peptide" evidence="10">
    <location>
        <begin position="1"/>
        <end position="21"/>
    </location>
</feature>
<dbReference type="InterPro" id="IPR050626">
    <property type="entry name" value="Peptidase_M16"/>
</dbReference>
<evidence type="ECO:0000256" key="2">
    <source>
        <dbReference type="ARBA" id="ARBA00007261"/>
    </source>
</evidence>
<feature type="region of interest" description="Disordered" evidence="9">
    <location>
        <begin position="266"/>
        <end position="285"/>
    </location>
</feature>
<sequence>MISRKFLLALTISTFALSACAPRGEGLTSAATALPPRPTWAFEASDVPLDPGYRFGQLENGMRYAIRSNATPKGTALVRMQVDAGSLDEEDSERGFAHFVEHMAFNGSTNLPEGEMVKLLERLGLAFGAHNNASTNYDRTTYMLDLPRNDPALLDTALMIMRETASELTISPEAVERERGVVLAEMRDRNTFALRNYQDSQEFLAPDARFTRRLAIGAAETLNGATAESLRAFWRREYVPRHTTLLIVGDFDAGEVEAAIRRRFGDWRPAPAEPQPSPGPLDPRAAGKVDVFVDPALSERITATRIGPWLDERDSIAQRRENLLRQIGYAILNRRLLSRTREDNAPFRSAGFGTGDVFRTGRTTSIAVDTVDGKWRRGLIEAAKEYRRALQYGFTAQEVAEQVANIRKANLNAAASESTRSHSQLLGAALALVNDDVVPDTPTRSLERLEAFIPQITPAAVLAAVKREVVPLDTPLLRFQGRRDPEGGASAIRAAWDEAMRAAIRPLEQKAAGAFAYTDFGPAGQVVSDTTEPVLGIRQLRFANGVRLNLKRTTIEKERVLVQLSVDGGQLIETRENPHATNMMSVFAQGGLGKHSRDELDSLLAGRTVSAGLSATDETFVALAGTTPGDLELQLQLLTAQLTDPGYRKEGEVLFRQTINNMFAALRATPGSALNADLGAILSDNDPRFSLGKVEEWRALTFAKLKADVADRLAKGAIEVGLVGDFDEAQAIALVGKTLGALPAREAEFGAYADRRTRPFTADRSQRVLRHTGAKDQALLALTWPTRDGEDPVAALELQLLDRVVQLAITDTLREKLGKAYSPGVNSNASRTWRGYGTFSINASVDVAQVAATRAAIFETLAALRDAPVGEDMLLRARAPVLEGYDNALKTNGGWLTLVDRAQTEPDRIERYAAAKARIAAITPARLQALVRQYLAQDAAVEVTVLPEGVDPPR</sequence>
<dbReference type="GO" id="GO:0004222">
    <property type="term" value="F:metalloendopeptidase activity"/>
    <property type="evidence" value="ECO:0007669"/>
    <property type="project" value="InterPro"/>
</dbReference>
<feature type="domain" description="Peptidase M16 C-terminal" evidence="12">
    <location>
        <begin position="226"/>
        <end position="404"/>
    </location>
</feature>
<keyword evidence="7" id="KW-0482">Metalloprotease</keyword>
<reference evidence="13" key="1">
    <citation type="journal article" date="2014" name="Int. J. Syst. Evol. Microbiol.">
        <title>Complete genome sequence of Corynebacterium casei LMG S-19264T (=DSM 44701T), isolated from a smear-ripened cheese.</title>
        <authorList>
            <consortium name="US DOE Joint Genome Institute (JGI-PGF)"/>
            <person name="Walter F."/>
            <person name="Albersmeier A."/>
            <person name="Kalinowski J."/>
            <person name="Ruckert C."/>
        </authorList>
    </citation>
    <scope>NUCLEOTIDE SEQUENCE</scope>
    <source>
        <strain evidence="13">KCTC 32422</strain>
    </source>
</reference>
<dbReference type="PANTHER" id="PTHR43690">
    <property type="entry name" value="NARDILYSIN"/>
    <property type="match status" value="1"/>
</dbReference>
<dbReference type="InterPro" id="IPR001431">
    <property type="entry name" value="Pept_M16_Zn_BS"/>
</dbReference>
<dbReference type="InterPro" id="IPR007863">
    <property type="entry name" value="Peptidase_M16_C"/>
</dbReference>
<evidence type="ECO:0000256" key="9">
    <source>
        <dbReference type="SAM" id="MobiDB-lite"/>
    </source>
</evidence>
<reference evidence="13" key="2">
    <citation type="submission" date="2020-09" db="EMBL/GenBank/DDBJ databases">
        <authorList>
            <person name="Sun Q."/>
            <person name="Kim S."/>
        </authorList>
    </citation>
    <scope>NUCLEOTIDE SEQUENCE</scope>
    <source>
        <strain evidence="13">KCTC 32422</strain>
    </source>
</reference>
<feature type="domain" description="Peptidase M16 C-terminal" evidence="12">
    <location>
        <begin position="701"/>
        <end position="879"/>
    </location>
</feature>
<comment type="caution">
    <text evidence="13">The sequence shown here is derived from an EMBL/GenBank/DDBJ whole genome shotgun (WGS) entry which is preliminary data.</text>
</comment>
<feature type="compositionally biased region" description="Pro residues" evidence="9">
    <location>
        <begin position="271"/>
        <end position="281"/>
    </location>
</feature>
<dbReference type="InterPro" id="IPR011249">
    <property type="entry name" value="Metalloenz_LuxS/M16"/>
</dbReference>
<evidence type="ECO:0000256" key="4">
    <source>
        <dbReference type="ARBA" id="ARBA00022723"/>
    </source>
</evidence>
<accession>A0A918RC47</accession>
<comment type="similarity">
    <text evidence="2 8">Belongs to the peptidase M16 family.</text>
</comment>
<dbReference type="Gene3D" id="3.30.830.10">
    <property type="entry name" value="Metalloenzyme, LuxS/M16 peptidase-like"/>
    <property type="match status" value="4"/>
</dbReference>
<dbReference type="AlphaFoldDB" id="A0A918RC47"/>
<evidence type="ECO:0000256" key="6">
    <source>
        <dbReference type="ARBA" id="ARBA00022833"/>
    </source>
</evidence>
<dbReference type="SUPFAM" id="SSF63411">
    <property type="entry name" value="LuxS/MPP-like metallohydrolase"/>
    <property type="match status" value="3"/>
</dbReference>
<keyword evidence="14" id="KW-1185">Reference proteome</keyword>
<dbReference type="PROSITE" id="PS00143">
    <property type="entry name" value="INSULINASE"/>
    <property type="match status" value="1"/>
</dbReference>
<dbReference type="EMBL" id="BMZD01000002">
    <property type="protein sequence ID" value="GGZ91356.1"/>
    <property type="molecule type" value="Genomic_DNA"/>
</dbReference>
<dbReference type="Pfam" id="PF05193">
    <property type="entry name" value="Peptidase_M16_C"/>
    <property type="match status" value="2"/>
</dbReference>
<dbReference type="GO" id="GO:0046872">
    <property type="term" value="F:metal ion binding"/>
    <property type="evidence" value="ECO:0007669"/>
    <property type="project" value="UniProtKB-KW"/>
</dbReference>
<name>A0A918RC47_9SPHN</name>
<evidence type="ECO:0000256" key="1">
    <source>
        <dbReference type="ARBA" id="ARBA00001947"/>
    </source>
</evidence>
<evidence type="ECO:0000313" key="13">
    <source>
        <dbReference type="EMBL" id="GGZ91356.1"/>
    </source>
</evidence>
<evidence type="ECO:0000259" key="12">
    <source>
        <dbReference type="Pfam" id="PF05193"/>
    </source>
</evidence>
<protein>
    <submittedName>
        <fullName evidence="13">Peptidase M16</fullName>
    </submittedName>
</protein>
<evidence type="ECO:0000256" key="7">
    <source>
        <dbReference type="ARBA" id="ARBA00023049"/>
    </source>
</evidence>
<proteinExistence type="inferred from homology"/>